<evidence type="ECO:0000313" key="12">
    <source>
        <dbReference type="EMBL" id="SCU91590.1"/>
    </source>
</evidence>
<dbReference type="GO" id="GO:0005198">
    <property type="term" value="F:structural molecule activity"/>
    <property type="evidence" value="ECO:0007669"/>
    <property type="project" value="UniProtKB-UniRule"/>
</dbReference>
<proteinExistence type="inferred from homology"/>
<reference evidence="12 13" key="1">
    <citation type="submission" date="2016-03" db="EMBL/GenBank/DDBJ databases">
        <authorList>
            <person name="Devillers H."/>
        </authorList>
    </citation>
    <scope>NUCLEOTIDE SEQUENCE [LARGE SCALE GENOMIC DNA]</scope>
    <source>
        <strain evidence="12">CBS 10888</strain>
    </source>
</reference>
<gene>
    <name evidence="12" type="ORF">LADA_0F10858G</name>
</gene>
<evidence type="ECO:0000256" key="9">
    <source>
        <dbReference type="ARBA" id="ARBA00023136"/>
    </source>
</evidence>
<dbReference type="STRING" id="1266660.A0A1G4JM17"/>
<dbReference type="GO" id="GO:0015031">
    <property type="term" value="P:protein transport"/>
    <property type="evidence" value="ECO:0007669"/>
    <property type="project" value="UniProtKB-UniRule"/>
</dbReference>
<keyword evidence="5 11" id="KW-0963">Cytoplasm</keyword>
<dbReference type="GO" id="GO:0006891">
    <property type="term" value="P:intra-Golgi vesicle-mediated transport"/>
    <property type="evidence" value="ECO:0007669"/>
    <property type="project" value="TreeGrafter"/>
</dbReference>
<keyword evidence="6 11" id="KW-0931">ER-Golgi transport</keyword>
<evidence type="ECO:0000256" key="5">
    <source>
        <dbReference type="ARBA" id="ARBA00022490"/>
    </source>
</evidence>
<organism evidence="12 13">
    <name type="scientific">Lachancea dasiensis</name>
    <dbReference type="NCBI Taxonomy" id="1072105"/>
    <lineage>
        <taxon>Eukaryota</taxon>
        <taxon>Fungi</taxon>
        <taxon>Dikarya</taxon>
        <taxon>Ascomycota</taxon>
        <taxon>Saccharomycotina</taxon>
        <taxon>Saccharomycetes</taxon>
        <taxon>Saccharomycetales</taxon>
        <taxon>Saccharomycetaceae</taxon>
        <taxon>Lachancea</taxon>
    </lineage>
</organism>
<dbReference type="PIRSF" id="PIRSF016478">
    <property type="entry name" value="Coatomer_esu"/>
    <property type="match status" value="1"/>
</dbReference>
<evidence type="ECO:0000256" key="10">
    <source>
        <dbReference type="ARBA" id="ARBA00023329"/>
    </source>
</evidence>
<dbReference type="PANTHER" id="PTHR10805:SF0">
    <property type="entry name" value="COATOMER SUBUNIT EPSILON"/>
    <property type="match status" value="1"/>
</dbReference>
<dbReference type="GO" id="GO:0000139">
    <property type="term" value="C:Golgi membrane"/>
    <property type="evidence" value="ECO:0007669"/>
    <property type="project" value="UniProtKB-SubCell"/>
</dbReference>
<evidence type="ECO:0000256" key="6">
    <source>
        <dbReference type="ARBA" id="ARBA00022892"/>
    </source>
</evidence>
<dbReference type="GO" id="GO:0006888">
    <property type="term" value="P:endoplasmic reticulum to Golgi vesicle-mediated transport"/>
    <property type="evidence" value="ECO:0007669"/>
    <property type="project" value="EnsemblFungi"/>
</dbReference>
<dbReference type="GO" id="GO:1990841">
    <property type="term" value="F:promoter-specific chromatin binding"/>
    <property type="evidence" value="ECO:0007669"/>
    <property type="project" value="EnsemblFungi"/>
</dbReference>
<dbReference type="GO" id="GO:0006890">
    <property type="term" value="P:retrograde vesicle-mediated transport, Golgi to endoplasmic reticulum"/>
    <property type="evidence" value="ECO:0007669"/>
    <property type="project" value="UniProtKB-UniRule"/>
</dbReference>
<dbReference type="GO" id="GO:0032511">
    <property type="term" value="P:late endosome to vacuole transport via multivesicular body sorting pathway"/>
    <property type="evidence" value="ECO:0007669"/>
    <property type="project" value="EnsemblFungi"/>
</dbReference>
<dbReference type="GO" id="GO:0006901">
    <property type="term" value="P:vesicle coating"/>
    <property type="evidence" value="ECO:0007669"/>
    <property type="project" value="EnsemblFungi"/>
</dbReference>
<dbReference type="OrthoDB" id="310217at2759"/>
<keyword evidence="7 11" id="KW-0653">Protein transport</keyword>
<keyword evidence="10 11" id="KW-0968">Cytoplasmic vesicle</keyword>
<accession>A0A1G4JM17</accession>
<protein>
    <recommendedName>
        <fullName evidence="11">Coatomer subunit epsilon</fullName>
    </recommendedName>
</protein>
<evidence type="ECO:0000256" key="11">
    <source>
        <dbReference type="PIRNR" id="PIRNR016478"/>
    </source>
</evidence>
<evidence type="ECO:0000256" key="2">
    <source>
        <dbReference type="ARBA" id="ARBA00004347"/>
    </source>
</evidence>
<comment type="function">
    <text evidence="11">The coatomer is a cytosolic protein complex that binds to dilysine motifs and reversibly associates with Golgi non-clathrin-coated vesicles, which further mediate biosynthetic protein transport from the ER, via the Golgi up to the trans Golgi network. The coatomer complex is required for budding from Golgi membranes, and is essential for the retrograde Golgi-to-ER transport of dilysine-tagged proteins.</text>
</comment>
<name>A0A1G4JM17_9SACH</name>
<dbReference type="InterPro" id="IPR011990">
    <property type="entry name" value="TPR-like_helical_dom_sf"/>
</dbReference>
<comment type="similarity">
    <text evidence="3 11">Belongs to the COPE family.</text>
</comment>
<comment type="subcellular location">
    <subcellularLocation>
        <location evidence="2">Cytoplasmic vesicle</location>
        <location evidence="2">COPI-coated vesicle membrane</location>
        <topology evidence="2">Peripheral membrane protein</topology>
        <orientation evidence="2">Cytoplasmic side</orientation>
    </subcellularLocation>
    <subcellularLocation>
        <location evidence="1">Golgi apparatus membrane</location>
        <topology evidence="1">Peripheral membrane protein</topology>
        <orientation evidence="1">Cytoplasmic side</orientation>
    </subcellularLocation>
</comment>
<keyword evidence="8 11" id="KW-0333">Golgi apparatus</keyword>
<dbReference type="EMBL" id="LT598458">
    <property type="protein sequence ID" value="SCU91590.1"/>
    <property type="molecule type" value="Genomic_DNA"/>
</dbReference>
<evidence type="ECO:0000313" key="13">
    <source>
        <dbReference type="Proteomes" id="UP000190274"/>
    </source>
</evidence>
<evidence type="ECO:0000256" key="1">
    <source>
        <dbReference type="ARBA" id="ARBA00004255"/>
    </source>
</evidence>
<dbReference type="Gene3D" id="1.25.40.10">
    <property type="entry name" value="Tetratricopeptide repeat domain"/>
    <property type="match status" value="1"/>
</dbReference>
<dbReference type="PANTHER" id="PTHR10805">
    <property type="entry name" value="COATOMER SUBUNIT EPSILON"/>
    <property type="match status" value="1"/>
</dbReference>
<dbReference type="Pfam" id="PF04733">
    <property type="entry name" value="Coatomer_E"/>
    <property type="match status" value="2"/>
</dbReference>
<dbReference type="Proteomes" id="UP000190274">
    <property type="component" value="Chromosome F"/>
</dbReference>
<dbReference type="InterPro" id="IPR006822">
    <property type="entry name" value="Coatomer_esu"/>
</dbReference>
<dbReference type="GO" id="GO:0030126">
    <property type="term" value="C:COPI vesicle coat"/>
    <property type="evidence" value="ECO:0007669"/>
    <property type="project" value="EnsemblFungi"/>
</dbReference>
<evidence type="ECO:0000256" key="4">
    <source>
        <dbReference type="ARBA" id="ARBA00022448"/>
    </source>
</evidence>
<evidence type="ECO:0000256" key="7">
    <source>
        <dbReference type="ARBA" id="ARBA00022927"/>
    </source>
</evidence>
<dbReference type="AlphaFoldDB" id="A0A1G4JM17"/>
<sequence length="303" mass="32693">MDLFAVKQQYYTGNYKEALSRAAQNASESSETVEFYRTKCQQALGQLDVPNSATPLGAVFTEYFASAKGGDLSKLEKAVAEAPSSLFVVNVWATAQARAGELEKALKTCTDALEDATGPGAVELALLAVQIAVVAGQKVGSGTAGSTGSSAGARILQNFLAANDEYPNEDEIVVNMADSYVNFALGRETSGSNFYFYEELCQTLPCWKSQLGLLSLHLQQQNLPEAQAVVELLESEFYQNQSESAALYTPELLANKVTLAAMHGEHPDAIRAELLDVKPEHPLSENYRVNDAKFDEIVAKYGA</sequence>
<keyword evidence="4 11" id="KW-0813">Transport</keyword>
<evidence type="ECO:0000256" key="8">
    <source>
        <dbReference type="ARBA" id="ARBA00023034"/>
    </source>
</evidence>
<keyword evidence="13" id="KW-1185">Reference proteome</keyword>
<evidence type="ECO:0000256" key="3">
    <source>
        <dbReference type="ARBA" id="ARBA00008827"/>
    </source>
</evidence>
<keyword evidence="9 11" id="KW-0472">Membrane</keyword>